<evidence type="ECO:0000313" key="1">
    <source>
        <dbReference type="EMBL" id="QDZ16739.1"/>
    </source>
</evidence>
<dbReference type="InterPro" id="IPR009351">
    <property type="entry name" value="AlkZ-like"/>
</dbReference>
<dbReference type="KEGG" id="huw:FPZ11_06295"/>
<keyword evidence="2" id="KW-1185">Reference proteome</keyword>
<dbReference type="Pfam" id="PF06224">
    <property type="entry name" value="AlkZ-like"/>
    <property type="match status" value="1"/>
</dbReference>
<name>A0A5B8M908_9MICO</name>
<evidence type="ECO:0000313" key="2">
    <source>
        <dbReference type="Proteomes" id="UP000320216"/>
    </source>
</evidence>
<protein>
    <submittedName>
        <fullName evidence="1">Winged helix-turn-helix domain-containing protein</fullName>
    </submittedName>
</protein>
<dbReference type="EMBL" id="CP042305">
    <property type="protein sequence ID" value="QDZ16739.1"/>
    <property type="molecule type" value="Genomic_DNA"/>
</dbReference>
<dbReference type="Proteomes" id="UP000320216">
    <property type="component" value="Chromosome"/>
</dbReference>
<gene>
    <name evidence="1" type="ORF">FPZ11_06295</name>
</gene>
<reference evidence="1 2" key="1">
    <citation type="submission" date="2019-07" db="EMBL/GenBank/DDBJ databases">
        <title>Full genome sequence of Humibacter sp. WJ7-1.</title>
        <authorList>
            <person name="Im W.-T."/>
        </authorList>
    </citation>
    <scope>NUCLEOTIDE SEQUENCE [LARGE SCALE GENOMIC DNA]</scope>
    <source>
        <strain evidence="1 2">WJ7-1</strain>
    </source>
</reference>
<proteinExistence type="predicted"/>
<sequence>MTPALARRVALAAQGFGAPHPRSVGTRQLNALVRRLGLLQIDSVNVFERSHYLPVFARLGAYDKSLLDAITLRARAAHTEYVAHEAAFVHRDDRALFRWRMDSFRARYGTDTAEWDAARSRTARRLLDELAERGPMAASEIEHDDNVRRGPWWGWSEVKHTLELLFRFGDVAIAGRTRFERRYALPEQVFPSTVLDTSFSTEDAVRELVRRSVRAHGVGTLKDIADYYRLKSAPTLAALHELEDAGDVEPVRVTGRGSSGWGSSERPTRAWLATGARMPRALRASALLSPFDPIVWERARALRMFGLDYRIEIYTPAPKRVYGYYVLPVLQDDRIVARVDLKSDRKAGVLVVQSAWAEDSADGETPERLAALLNEAARWQGLSAVAVRDRGTLAAPLAAVVNR</sequence>
<dbReference type="PANTHER" id="PTHR30528">
    <property type="entry name" value="CYTOPLASMIC PROTEIN"/>
    <property type="match status" value="1"/>
</dbReference>
<dbReference type="PANTHER" id="PTHR30528:SF0">
    <property type="entry name" value="CYTOPLASMIC PROTEIN"/>
    <property type="match status" value="1"/>
</dbReference>
<dbReference type="OrthoDB" id="9787207at2"/>
<accession>A0A5B8M908</accession>
<dbReference type="AlphaFoldDB" id="A0A5B8M908"/>
<organism evidence="1 2">
    <name type="scientific">Humibacter ginsenosidimutans</name>
    <dbReference type="NCBI Taxonomy" id="2599293"/>
    <lineage>
        <taxon>Bacteria</taxon>
        <taxon>Bacillati</taxon>
        <taxon>Actinomycetota</taxon>
        <taxon>Actinomycetes</taxon>
        <taxon>Micrococcales</taxon>
        <taxon>Microbacteriaceae</taxon>
        <taxon>Humibacter</taxon>
    </lineage>
</organism>